<dbReference type="KEGG" id="hfl:PUV54_07740"/>
<dbReference type="Proteomes" id="UP001214043">
    <property type="component" value="Chromosome"/>
</dbReference>
<keyword evidence="1 2" id="KW-0238">DNA-binding</keyword>
<dbReference type="EMBL" id="CP118166">
    <property type="protein sequence ID" value="WDI33086.1"/>
    <property type="molecule type" value="Genomic_DNA"/>
</dbReference>
<evidence type="ECO:0000256" key="1">
    <source>
        <dbReference type="ARBA" id="ARBA00023125"/>
    </source>
</evidence>
<dbReference type="Gene3D" id="1.10.357.10">
    <property type="entry name" value="Tetracycline Repressor, domain 2"/>
    <property type="match status" value="1"/>
</dbReference>
<feature type="domain" description="HTH tetR-type" evidence="3">
    <location>
        <begin position="11"/>
        <end position="71"/>
    </location>
</feature>
<sequence length="187" mass="20790">MAEKTEDRRKTRTRNALLAAFNDLILKGRKKTIGISDVIEKANVGRSTFYEHYSNAQDLHMQALARPLSILADAATGQGDTAKLQKLLEHFWENRQRARDTFYGQRDQVGRLLAGQIEERLEASGQDSVLPRKLASMQIAESALAVIRGWIGAEASCDVETLAISITRTTNDLRHSIARCDPPSEGN</sequence>
<reference evidence="4" key="1">
    <citation type="submission" date="2023-02" db="EMBL/GenBank/DDBJ databases">
        <title>Genome sequence of Hyphococcus flavus.</title>
        <authorList>
            <person name="Rong J.-C."/>
            <person name="Zhao Q."/>
            <person name="Yi M."/>
            <person name="Wu J.-Y."/>
        </authorList>
    </citation>
    <scope>NUCLEOTIDE SEQUENCE</scope>
    <source>
        <strain evidence="4">MCCC 1K03223</strain>
    </source>
</reference>
<feature type="DNA-binding region" description="H-T-H motif" evidence="2">
    <location>
        <begin position="34"/>
        <end position="53"/>
    </location>
</feature>
<name>A0AAF0CG44_9PROT</name>
<dbReference type="InterPro" id="IPR009057">
    <property type="entry name" value="Homeodomain-like_sf"/>
</dbReference>
<accession>A0AAF0CG44</accession>
<gene>
    <name evidence="4" type="ORF">PUV54_07740</name>
</gene>
<evidence type="ECO:0000313" key="5">
    <source>
        <dbReference type="Proteomes" id="UP001214043"/>
    </source>
</evidence>
<dbReference type="InterPro" id="IPR001647">
    <property type="entry name" value="HTH_TetR"/>
</dbReference>
<dbReference type="SUPFAM" id="SSF46689">
    <property type="entry name" value="Homeodomain-like"/>
    <property type="match status" value="1"/>
</dbReference>
<proteinExistence type="predicted"/>
<dbReference type="AlphaFoldDB" id="A0AAF0CG44"/>
<dbReference type="GO" id="GO:0003677">
    <property type="term" value="F:DNA binding"/>
    <property type="evidence" value="ECO:0007669"/>
    <property type="project" value="UniProtKB-UniRule"/>
</dbReference>
<protein>
    <submittedName>
        <fullName evidence="4">TetR/AcrR family transcriptional regulator</fullName>
    </submittedName>
</protein>
<keyword evidence="5" id="KW-1185">Reference proteome</keyword>
<organism evidence="4 5">
    <name type="scientific">Hyphococcus flavus</name>
    <dbReference type="NCBI Taxonomy" id="1866326"/>
    <lineage>
        <taxon>Bacteria</taxon>
        <taxon>Pseudomonadati</taxon>
        <taxon>Pseudomonadota</taxon>
        <taxon>Alphaproteobacteria</taxon>
        <taxon>Parvularculales</taxon>
        <taxon>Parvularculaceae</taxon>
        <taxon>Hyphococcus</taxon>
    </lineage>
</organism>
<dbReference type="PROSITE" id="PS50977">
    <property type="entry name" value="HTH_TETR_2"/>
    <property type="match status" value="1"/>
</dbReference>
<evidence type="ECO:0000259" key="3">
    <source>
        <dbReference type="PROSITE" id="PS50977"/>
    </source>
</evidence>
<dbReference type="RefSeq" id="WP_274495048.1">
    <property type="nucleotide sequence ID" value="NZ_CP118166.1"/>
</dbReference>
<evidence type="ECO:0000313" key="4">
    <source>
        <dbReference type="EMBL" id="WDI33086.1"/>
    </source>
</evidence>
<evidence type="ECO:0000256" key="2">
    <source>
        <dbReference type="PROSITE-ProRule" id="PRU00335"/>
    </source>
</evidence>